<dbReference type="InterPro" id="IPR045829">
    <property type="entry name" value="PKD_6"/>
</dbReference>
<feature type="chain" id="PRO_5024912239" evidence="1">
    <location>
        <begin position="22"/>
        <end position="2251"/>
    </location>
</feature>
<dbReference type="Pfam" id="PF19408">
    <property type="entry name" value="PKD_6"/>
    <property type="match status" value="2"/>
</dbReference>
<feature type="domain" description="PKD/Chitinase" evidence="2">
    <location>
        <begin position="524"/>
        <end position="598"/>
    </location>
</feature>
<proteinExistence type="predicted"/>
<feature type="domain" description="PKD/Chitinase" evidence="2">
    <location>
        <begin position="748"/>
        <end position="819"/>
    </location>
</feature>
<dbReference type="EMBL" id="VTWT01000006">
    <property type="protein sequence ID" value="KAA9332660.1"/>
    <property type="molecule type" value="Genomic_DNA"/>
</dbReference>
<dbReference type="InterPro" id="IPR044023">
    <property type="entry name" value="Ig_7"/>
</dbReference>
<dbReference type="Proteomes" id="UP000326570">
    <property type="component" value="Unassembled WGS sequence"/>
</dbReference>
<reference evidence="3 4" key="1">
    <citation type="submission" date="2019-09" db="EMBL/GenBank/DDBJ databases">
        <title>Genome sequence of Adhaeribacter sp. M2.</title>
        <authorList>
            <person name="Srinivasan S."/>
        </authorList>
    </citation>
    <scope>NUCLEOTIDE SEQUENCE [LARGE SCALE GENOMIC DNA]</scope>
    <source>
        <strain evidence="3 4">M2</strain>
    </source>
</reference>
<feature type="domain" description="PKD/Chitinase" evidence="2">
    <location>
        <begin position="941"/>
        <end position="1032"/>
    </location>
</feature>
<protein>
    <submittedName>
        <fullName evidence="3">Gliding motility-associated C-terminal domain-containing protein</fullName>
    </submittedName>
</protein>
<dbReference type="InterPro" id="IPR026341">
    <property type="entry name" value="T9SS_type_B"/>
</dbReference>
<evidence type="ECO:0000259" key="2">
    <source>
        <dbReference type="SMART" id="SM00089"/>
    </source>
</evidence>
<feature type="domain" description="PKD/Chitinase" evidence="2">
    <location>
        <begin position="600"/>
        <end position="672"/>
    </location>
</feature>
<evidence type="ECO:0000313" key="4">
    <source>
        <dbReference type="Proteomes" id="UP000326570"/>
    </source>
</evidence>
<dbReference type="InterPro" id="IPR013783">
    <property type="entry name" value="Ig-like_fold"/>
</dbReference>
<accession>A0A5N1IRM8</accession>
<sequence>MRIKSLLKVFFILLLATVVNHSSKASHLFGGEFTYEYIGPSGDPTNPFQYKITYKIYREQNNGSLVDFRFYQKNGTEIPVTSLINMNGSPAPDLGFGAGITRDFTSQSPGPISLPTPPGCSITGLPSIRLWIYEYKVNLPISFNGYYATASIGARNGTITNLLSPGSRSLFTYMEIPSPLIPSKSPVFTDTAVVVIFAGDTTSIINSAFDTDGDKLIYSFNQPFDDGNYNTFIPTSTVPIRIPYVSTDYSVNNPFGTGGYASLNASTGLAKYYAPAAGFYVVSFQVKEYRNINGVDVQIGSTIRDIQIVVKNVTLTPNVKPTFTGPRVITITEGDAIPVTNFTFNDSEATPGGTQRMKVSVSSPLFDGPGNKNATFNGLSGSSTSNVLNFSNITTGTSFPLTFTSVCGEANTYPVNITVEDNNCPPGKRSETIQIEVVKYKGPERIFGDTTVCTGTNEAYNVTSKATANYNWRLQGGGTFVGSRTNPNVQVNWTTPGRYKLTAIETGTGTCRDSVSFFVNVGLGLNVTVNAPAPVCAGTPVTLTAAGATSYTWTDGTNTFTGTNVTVSPTTTTTYTVVGAGGTGCTGTNTVTVTVTPPPAVNAGTDRTICVGASTTLTASGAATYTWTDGTNTFTGNNVAVNPTTNTTYTVTGLNANGCSSTDQVTVTVTPGPVVNAGTDKTICAGSATTLTATGAGSYSWTDGTNTFTGASVTVTPTATTTYTVTGTTAGSCTGNDQVTVTVLPRPVLAVSSQSICAGQTATLTATGANSYSWTDGTNTFTGNSITVNPTATTTYTVTGTDAGNCTATAQLTVTVNPLPNVDAGASREICAGTSTTLTATGAAVFSWNDGSTTFTGNNISVTPATTTTYTVTGTNASGCTSTDQVTITVKPSPTVSLATVPNSLCKNAAPVTLPANSTINGIVASTLDPATLSVGNHTVLTSVTVNGCTGTATKTVTIEAVPAPSLAVLANSYCAGQAAVTLPAGTTINGNPAATFDPSVLGVGTYPVSLTETNAAGCTVTTNKTVTINATPAPSLSFLNNNYCVNAPAVNLPAGAGITYAINSGPAVPSGTFNPGTLGAGNHTVTITENNGSCSATVTKTIAVNALPTPSLALLASNYCKNEAAVTLPAGTTINGNPAGSFDPGTLAAGTYTVALSETNAAGCNASVSKTVTINAVPAPSLAFLNTAYCQTATAVTLDPAQGTYTINGVAPAGNSFNPAVLGPGTHTVMVTKIENGCTGTATRTIQVNAVPTADFGPLKNTYCANEPVVSLSAVAGSTFTINGTAASNFNPATLGVGNHTVAVTTINAAGCSVSATRTIAVNPVPVPSLAFLAPAYCLNATAVALPGGSGGNLVNYSINGVLNQTTFDPAALGVGTHTIKVLESTAIVGGCMDSTSRTITVNAVPAPAFTNLNASYCQNEGVVTLASNLAGSTFTINGVAATSLDPAALAVGNHTVVVSNTNTSNCTGTATQTITIKPVPTANFGTLAMTYCQNEPAVSLNIPGSTFTVNGAAAATFDPAALGVGSHTVSVTTTSTPDNCSVTATRTVTINAIPAPSLAFLNSSYCANDAAVNLPAAPTGSTTTFTVNGAPLTTAFDPATLGAGTHTVVLMETNSATGCVGTVTKIITINGTPLTDQISGPVSVCPGLNGVTYQIVTPRETTYQWTVSGGTLVSGQGTTAIVVNWGAASAATITATPVNTLGCSGTPGTLAVTVNPVLVTSQPVGQLTICQNQATQIRYVMPNPTVGSTFVWTVPGATVTMPAGNTRGDTIFATWTTPGTYNIVVRENSTTGLANCFGDSNPLSVTVLPSPDANLTIAGPLSVCENETNIAYNLTGAPATSTYAWSVTFNGTTTALPGTSSNAAFNAGTAGQYTLSVTETNASNCVGTPITKVITVTTKPELDSISGPKFVCPENLKNHLYSVKGTPGSEFDWQVIGGSFSPTTNDSIYVNWDNTTTKSIIVTPRSATGCAGSPFTLNVTNDPANLVLETVTTAEQNDQVIVLNFRMQSNSANRQDIDIYRREIPSGIVVKAGTVANTATNFTDNSVNTKEMQYEYYLESTNQCGSTLKSPAHNQILLSKVSGNEKAKSVELQWNAYRGWGANGVKEYAIYLKADNGSFEWVGQATDTTALLKDISGRGFNQCYRIKAISMDGRVSWSNEKCLSFANELAFYNIFTPNNDTRNDYFVVENIQLYPGNELSIFNRWGKEVYRKKDYDNKWDGKDVADGTYYYFMKLPNGKTYKGWVEIVR</sequence>
<dbReference type="Pfam" id="PF19081">
    <property type="entry name" value="Ig_7"/>
    <property type="match status" value="1"/>
</dbReference>
<dbReference type="Pfam" id="PF13585">
    <property type="entry name" value="CHU_C"/>
    <property type="match status" value="1"/>
</dbReference>
<dbReference type="NCBIfam" id="TIGR04131">
    <property type="entry name" value="Bac_Flav_CTERM"/>
    <property type="match status" value="1"/>
</dbReference>
<feature type="domain" description="PKD/Chitinase" evidence="2">
    <location>
        <begin position="823"/>
        <end position="893"/>
    </location>
</feature>
<dbReference type="SMART" id="SM00089">
    <property type="entry name" value="PKD"/>
    <property type="match status" value="7"/>
</dbReference>
<dbReference type="Gene3D" id="2.60.40.10">
    <property type="entry name" value="Immunoglobulins"/>
    <property type="match status" value="2"/>
</dbReference>
<organism evidence="3 4">
    <name type="scientific">Adhaeribacter soli</name>
    <dbReference type="NCBI Taxonomy" id="2607655"/>
    <lineage>
        <taxon>Bacteria</taxon>
        <taxon>Pseudomonadati</taxon>
        <taxon>Bacteroidota</taxon>
        <taxon>Cytophagia</taxon>
        <taxon>Cytophagales</taxon>
        <taxon>Hymenobacteraceae</taxon>
        <taxon>Adhaeribacter</taxon>
    </lineage>
</organism>
<comment type="caution">
    <text evidence="3">The sequence shown here is derived from an EMBL/GenBank/DDBJ whole genome shotgun (WGS) entry which is preliminary data.</text>
</comment>
<evidence type="ECO:0000313" key="3">
    <source>
        <dbReference type="EMBL" id="KAA9332660.1"/>
    </source>
</evidence>
<evidence type="ECO:0000256" key="1">
    <source>
        <dbReference type="SAM" id="SignalP"/>
    </source>
</evidence>
<name>A0A5N1IRM8_9BACT</name>
<feature type="domain" description="PKD/Chitinase" evidence="2">
    <location>
        <begin position="1232"/>
        <end position="1326"/>
    </location>
</feature>
<gene>
    <name evidence="3" type="ORF">F0P94_11670</name>
</gene>
<keyword evidence="1" id="KW-0732">Signal</keyword>
<dbReference type="RefSeq" id="WP_150904073.1">
    <property type="nucleotide sequence ID" value="NZ_VTWT01000006.1"/>
</dbReference>
<feature type="domain" description="PKD/Chitinase" evidence="2">
    <location>
        <begin position="674"/>
        <end position="746"/>
    </location>
</feature>
<keyword evidence="4" id="KW-1185">Reference proteome</keyword>
<dbReference type="InterPro" id="IPR022409">
    <property type="entry name" value="PKD/Chitinase_dom"/>
</dbReference>
<feature type="signal peptide" evidence="1">
    <location>
        <begin position="1"/>
        <end position="21"/>
    </location>
</feature>